<evidence type="ECO:0000313" key="2">
    <source>
        <dbReference type="Proteomes" id="UP001500740"/>
    </source>
</evidence>
<sequence length="49" mass="5429">MTYEGASKSKVQKANKMDVIQSDKSLTEIYLSIIKEMAIKYDVSIGDAS</sequence>
<protein>
    <submittedName>
        <fullName evidence="1">Uncharacterized protein</fullName>
    </submittedName>
</protein>
<accession>A0ABN0ZX75</accession>
<dbReference type="Proteomes" id="UP001500740">
    <property type="component" value="Unassembled WGS sequence"/>
</dbReference>
<reference evidence="1 2" key="1">
    <citation type="journal article" date="2019" name="Int. J. Syst. Evol. Microbiol.">
        <title>The Global Catalogue of Microorganisms (GCM) 10K type strain sequencing project: providing services to taxonomists for standard genome sequencing and annotation.</title>
        <authorList>
            <consortium name="The Broad Institute Genomics Platform"/>
            <consortium name="The Broad Institute Genome Sequencing Center for Infectious Disease"/>
            <person name="Wu L."/>
            <person name="Ma J."/>
        </authorList>
    </citation>
    <scope>NUCLEOTIDE SEQUENCE [LARGE SCALE GENOMIC DNA]</scope>
    <source>
        <strain evidence="1 2">JCM 14193</strain>
    </source>
</reference>
<evidence type="ECO:0000313" key="1">
    <source>
        <dbReference type="EMBL" id="GAA0461931.1"/>
    </source>
</evidence>
<dbReference type="EMBL" id="BAAACZ010000011">
    <property type="protein sequence ID" value="GAA0461931.1"/>
    <property type="molecule type" value="Genomic_DNA"/>
</dbReference>
<organism evidence="1 2">
    <name type="scientific">Alkalibacillus silvisoli</name>
    <dbReference type="NCBI Taxonomy" id="392823"/>
    <lineage>
        <taxon>Bacteria</taxon>
        <taxon>Bacillati</taxon>
        <taxon>Bacillota</taxon>
        <taxon>Bacilli</taxon>
        <taxon>Bacillales</taxon>
        <taxon>Bacillaceae</taxon>
        <taxon>Alkalibacillus</taxon>
    </lineage>
</organism>
<keyword evidence="2" id="KW-1185">Reference proteome</keyword>
<gene>
    <name evidence="1" type="ORF">GCM10008935_16760</name>
</gene>
<proteinExistence type="predicted"/>
<comment type="caution">
    <text evidence="1">The sequence shown here is derived from an EMBL/GenBank/DDBJ whole genome shotgun (WGS) entry which is preliminary data.</text>
</comment>
<name>A0ABN0ZX75_9BACI</name>
<dbReference type="RefSeq" id="WP_343783089.1">
    <property type="nucleotide sequence ID" value="NZ_BAAACZ010000011.1"/>
</dbReference>